<keyword evidence="7 8" id="KW-0503">Monooxygenase</keyword>
<evidence type="ECO:0000256" key="9">
    <source>
        <dbReference type="SAM" id="Phobius"/>
    </source>
</evidence>
<keyword evidence="5 8" id="KW-0560">Oxidoreductase</keyword>
<comment type="caution">
    <text evidence="10">The sequence shown here is derived from an EMBL/GenBank/DDBJ whole genome shotgun (WGS) entry which is preliminary data.</text>
</comment>
<dbReference type="PANTHER" id="PTHR24287:SF1">
    <property type="entry name" value="P450, PUTATIVE (EUROFUNG)-RELATED"/>
    <property type="match status" value="1"/>
</dbReference>
<dbReference type="InterPro" id="IPR001128">
    <property type="entry name" value="Cyt_P450"/>
</dbReference>
<dbReference type="Pfam" id="PF00067">
    <property type="entry name" value="p450"/>
    <property type="match status" value="1"/>
</dbReference>
<accession>A0ABR1YPH3</accession>
<dbReference type="PRINTS" id="PR00385">
    <property type="entry name" value="P450"/>
</dbReference>
<comment type="similarity">
    <text evidence="2 8">Belongs to the cytochrome P450 family.</text>
</comment>
<evidence type="ECO:0000313" key="11">
    <source>
        <dbReference type="Proteomes" id="UP001492380"/>
    </source>
</evidence>
<keyword evidence="6 8" id="KW-0408">Iron</keyword>
<organism evidence="10 11">
    <name type="scientific">Phyllosticta capitalensis</name>
    <dbReference type="NCBI Taxonomy" id="121624"/>
    <lineage>
        <taxon>Eukaryota</taxon>
        <taxon>Fungi</taxon>
        <taxon>Dikarya</taxon>
        <taxon>Ascomycota</taxon>
        <taxon>Pezizomycotina</taxon>
        <taxon>Dothideomycetes</taxon>
        <taxon>Dothideomycetes incertae sedis</taxon>
        <taxon>Botryosphaeriales</taxon>
        <taxon>Phyllostictaceae</taxon>
        <taxon>Phyllosticta</taxon>
    </lineage>
</organism>
<dbReference type="InterPro" id="IPR017972">
    <property type="entry name" value="Cyt_P450_CS"/>
</dbReference>
<dbReference type="CDD" id="cd11063">
    <property type="entry name" value="CYP52"/>
    <property type="match status" value="1"/>
</dbReference>
<gene>
    <name evidence="10" type="ORF">HDK90DRAFT_242592</name>
</gene>
<evidence type="ECO:0000256" key="8">
    <source>
        <dbReference type="RuleBase" id="RU000461"/>
    </source>
</evidence>
<evidence type="ECO:0000256" key="3">
    <source>
        <dbReference type="ARBA" id="ARBA00022617"/>
    </source>
</evidence>
<dbReference type="InterPro" id="IPR002401">
    <property type="entry name" value="Cyt_P450_E_grp-I"/>
</dbReference>
<keyword evidence="9" id="KW-0472">Membrane</keyword>
<dbReference type="PRINTS" id="PR00463">
    <property type="entry name" value="EP450I"/>
</dbReference>
<name>A0ABR1YPH3_9PEZI</name>
<dbReference type="Gene3D" id="1.10.630.10">
    <property type="entry name" value="Cytochrome P450"/>
    <property type="match status" value="1"/>
</dbReference>
<reference evidence="10 11" key="1">
    <citation type="submission" date="2024-04" db="EMBL/GenBank/DDBJ databases">
        <title>Phyllosticta paracitricarpa is synonymous to the EU quarantine fungus P. citricarpa based on phylogenomic analyses.</title>
        <authorList>
            <consortium name="Lawrence Berkeley National Laboratory"/>
            <person name="Van Ingen-Buijs V.A."/>
            <person name="Van Westerhoven A.C."/>
            <person name="Haridas S."/>
            <person name="Skiadas P."/>
            <person name="Martin F."/>
            <person name="Groenewald J.Z."/>
            <person name="Crous P.W."/>
            <person name="Seidl M.F."/>
        </authorList>
    </citation>
    <scope>NUCLEOTIDE SEQUENCE [LARGE SCALE GENOMIC DNA]</scope>
    <source>
        <strain evidence="10 11">CBS 123374</strain>
    </source>
</reference>
<evidence type="ECO:0000256" key="7">
    <source>
        <dbReference type="ARBA" id="ARBA00023033"/>
    </source>
</evidence>
<proteinExistence type="inferred from homology"/>
<dbReference type="InterPro" id="IPR036396">
    <property type="entry name" value="Cyt_P450_sf"/>
</dbReference>
<keyword evidence="9" id="KW-1133">Transmembrane helix</keyword>
<comment type="cofactor">
    <cofactor evidence="1">
        <name>heme</name>
        <dbReference type="ChEBI" id="CHEBI:30413"/>
    </cofactor>
</comment>
<dbReference type="Proteomes" id="UP001492380">
    <property type="component" value="Unassembled WGS sequence"/>
</dbReference>
<keyword evidence="4 8" id="KW-0479">Metal-binding</keyword>
<dbReference type="PROSITE" id="PS00086">
    <property type="entry name" value="CYTOCHROME_P450"/>
    <property type="match status" value="1"/>
</dbReference>
<evidence type="ECO:0000256" key="6">
    <source>
        <dbReference type="ARBA" id="ARBA00023004"/>
    </source>
</evidence>
<evidence type="ECO:0000256" key="4">
    <source>
        <dbReference type="ARBA" id="ARBA00022723"/>
    </source>
</evidence>
<evidence type="ECO:0000256" key="1">
    <source>
        <dbReference type="ARBA" id="ARBA00001971"/>
    </source>
</evidence>
<evidence type="ECO:0000256" key="2">
    <source>
        <dbReference type="ARBA" id="ARBA00010617"/>
    </source>
</evidence>
<keyword evidence="11" id="KW-1185">Reference proteome</keyword>
<protein>
    <submittedName>
        <fullName evidence="10">Cytochrome P450 CYP5202A1</fullName>
    </submittedName>
</protein>
<evidence type="ECO:0000313" key="10">
    <source>
        <dbReference type="EMBL" id="KAK8235355.1"/>
    </source>
</evidence>
<dbReference type="SUPFAM" id="SSF48264">
    <property type="entry name" value="Cytochrome P450"/>
    <property type="match status" value="1"/>
</dbReference>
<dbReference type="EMBL" id="JBBWRZ010000005">
    <property type="protein sequence ID" value="KAK8235355.1"/>
    <property type="molecule type" value="Genomic_DNA"/>
</dbReference>
<keyword evidence="9" id="KW-0812">Transmembrane</keyword>
<keyword evidence="3 8" id="KW-0349">Heme</keyword>
<sequence>MALIGYLVVGLVPLCVFLVLRNFRIFISWHDHGEAYGCSPLRMIPNSLLLPLGIDKLKKSLVAERKRKFPNLMLSDHELYGDNYGQYAGGQFIILTRDPRNISAILSKQFAHFEYGPVRHGCFSALLGSGIFTNDGHEWATSRRLLAPIFHKPHFPHLDILEQHVQSFFGAIRKAMENGKSVDLKPLIYSFTLDTSTEFLLGKSTNMLNQDSQNDQAKTFFRAFNTGLEYTATRERFKAFYWLVNPAEFREACRTAQGTLKDMIQDSLRSSDEVKARSALQDIFEKMGEDLDKTRDEVCNILFAGRDSTASLLCWIFFTLAREPRVFQKLRKEVLEKLGDGSNYQITDRDLYEMTYLDNVINETLRLFPAVPLNGRVCARTTTLPSGGGVKGQDPIYVPKGTLICYSTYALQRSEGAYGKTAGQFIPERWEEDSVVMRTRDWTFHPFNGGPRKCLGGQSMQDRLSKVEADIFAEQYALKLAKYTLCRFIQQFSNIEAPDYPPGSTADWQEDIKYQIGLTMAPDDGVWTKLALS</sequence>
<evidence type="ECO:0000256" key="5">
    <source>
        <dbReference type="ARBA" id="ARBA00023002"/>
    </source>
</evidence>
<dbReference type="PANTHER" id="PTHR24287">
    <property type="entry name" value="P450, PUTATIVE (EUROFUNG)-RELATED"/>
    <property type="match status" value="1"/>
</dbReference>
<dbReference type="InterPro" id="IPR047146">
    <property type="entry name" value="Cyt_P450_E_CYP52_fungi"/>
</dbReference>
<feature type="transmembrane region" description="Helical" evidence="9">
    <location>
        <begin position="6"/>
        <end position="23"/>
    </location>
</feature>